<evidence type="ECO:0000256" key="2">
    <source>
        <dbReference type="ARBA" id="ARBA00005847"/>
    </source>
</evidence>
<keyword evidence="7 9" id="KW-1015">Disulfide bond</keyword>
<feature type="domain" description="EGF-like" evidence="13">
    <location>
        <begin position="77"/>
        <end position="111"/>
    </location>
</feature>
<dbReference type="InterPro" id="IPR018097">
    <property type="entry name" value="EGF_Ca-bd_CS"/>
</dbReference>
<name>A0A6J7ZV42_MYTCO</name>
<keyword evidence="11" id="KW-0472">Membrane</keyword>
<dbReference type="SUPFAM" id="SSF57184">
    <property type="entry name" value="Growth factor receptor domain"/>
    <property type="match status" value="1"/>
</dbReference>
<dbReference type="InterPro" id="IPR013032">
    <property type="entry name" value="EGF-like_CS"/>
</dbReference>
<dbReference type="EMBL" id="CACVKT020000081">
    <property type="protein sequence ID" value="CAC5355721.1"/>
    <property type="molecule type" value="Genomic_DNA"/>
</dbReference>
<feature type="region of interest" description="Disordered" evidence="10">
    <location>
        <begin position="324"/>
        <end position="348"/>
    </location>
</feature>
<dbReference type="InterPro" id="IPR049883">
    <property type="entry name" value="NOTCH1_EGF-like"/>
</dbReference>
<dbReference type="PROSITE" id="PS50026">
    <property type="entry name" value="EGF_3"/>
    <property type="match status" value="3"/>
</dbReference>
<evidence type="ECO:0000259" key="13">
    <source>
        <dbReference type="PROSITE" id="PS50026"/>
    </source>
</evidence>
<feature type="disulfide bond" evidence="9">
    <location>
        <begin position="101"/>
        <end position="110"/>
    </location>
</feature>
<keyword evidence="8" id="KW-0325">Glycoprotein</keyword>
<keyword evidence="3" id="KW-0964">Secreted</keyword>
<dbReference type="FunFam" id="2.10.25.10:FF:000471">
    <property type="entry name" value="Protein lin-12"/>
    <property type="match status" value="1"/>
</dbReference>
<dbReference type="InterPro" id="IPR000152">
    <property type="entry name" value="EGF-type_Asp/Asn_hydroxyl_site"/>
</dbReference>
<comment type="subcellular location">
    <subcellularLocation>
        <location evidence="1">Secreted</location>
    </subcellularLocation>
</comment>
<dbReference type="InterPro" id="IPR001881">
    <property type="entry name" value="EGF-like_Ca-bd_dom"/>
</dbReference>
<dbReference type="GO" id="GO:0005576">
    <property type="term" value="C:extracellular region"/>
    <property type="evidence" value="ECO:0007669"/>
    <property type="project" value="UniProtKB-SubCell"/>
</dbReference>
<feature type="disulfide bond" evidence="9">
    <location>
        <begin position="179"/>
        <end position="188"/>
    </location>
</feature>
<comment type="similarity">
    <text evidence="2">Belongs to the NOTCH family.</text>
</comment>
<evidence type="ECO:0000256" key="11">
    <source>
        <dbReference type="SAM" id="Phobius"/>
    </source>
</evidence>
<evidence type="ECO:0000256" key="10">
    <source>
        <dbReference type="SAM" id="MobiDB-lite"/>
    </source>
</evidence>
<dbReference type="AlphaFoldDB" id="A0A6J7ZV42"/>
<sequence length="348" mass="38091">MCLLRLLFILHFSIVEAGICYSSYVCSYKGYQSQSYKIRCGWFDSDRCTRYRSSVTTYYRKCYTSHCCSGYTGSSCSQAICYGSTSCPNGGTCSLPDTCLCASGFDGLQCSDINECELGTHNCQQLCTNTNGSFTCSCRTGYTLNIDQTTCTDINECLGMTCLNNGSCVNVAGSYSCQCNQGFSGDVCQADINECSLSNDTCDDECINTNGSFYCKCNSDSRSLSEDGVSCISHVKDKSYKSIAIGLGTGISLAFLVVAVLFVVVKTRRKKPSIQNETKSTPDQSTQIELSMNEYESVVVKEVVKVDDKTGGQTSPYDTIQINGISEHNAQQRPDRETAEYVNLARRK</sequence>
<evidence type="ECO:0000256" key="3">
    <source>
        <dbReference type="ARBA" id="ARBA00022525"/>
    </source>
</evidence>
<reference evidence="14 15" key="1">
    <citation type="submission" date="2020-06" db="EMBL/GenBank/DDBJ databases">
        <authorList>
            <person name="Li R."/>
            <person name="Bekaert M."/>
        </authorList>
    </citation>
    <scope>NUCLEOTIDE SEQUENCE [LARGE SCALE GENOMIC DNA]</scope>
    <source>
        <strain evidence="15">wild</strain>
    </source>
</reference>
<dbReference type="SMART" id="SM00179">
    <property type="entry name" value="EGF_CA"/>
    <property type="match status" value="3"/>
</dbReference>
<evidence type="ECO:0000256" key="1">
    <source>
        <dbReference type="ARBA" id="ARBA00004613"/>
    </source>
</evidence>
<keyword evidence="15" id="KW-1185">Reference proteome</keyword>
<dbReference type="PROSITE" id="PS00022">
    <property type="entry name" value="EGF_1"/>
    <property type="match status" value="2"/>
</dbReference>
<dbReference type="InterPro" id="IPR000742">
    <property type="entry name" value="EGF"/>
</dbReference>
<dbReference type="PANTHER" id="PTHR47333:SF4">
    <property type="entry name" value="EGF-LIKE DOMAIN-CONTAINING PROTEIN"/>
    <property type="match status" value="1"/>
</dbReference>
<dbReference type="FunFam" id="2.10.25.10:FF:000010">
    <property type="entry name" value="Pro-epidermal growth factor"/>
    <property type="match status" value="1"/>
</dbReference>
<comment type="caution">
    <text evidence="9">Lacks conserved residue(s) required for the propagation of feature annotation.</text>
</comment>
<dbReference type="Pfam" id="PF07645">
    <property type="entry name" value="EGF_CA"/>
    <property type="match status" value="3"/>
</dbReference>
<dbReference type="PROSITE" id="PS00010">
    <property type="entry name" value="ASX_HYDROXYL"/>
    <property type="match status" value="2"/>
</dbReference>
<feature type="transmembrane region" description="Helical" evidence="11">
    <location>
        <begin position="243"/>
        <end position="265"/>
    </location>
</feature>
<evidence type="ECO:0000313" key="15">
    <source>
        <dbReference type="Proteomes" id="UP000507470"/>
    </source>
</evidence>
<keyword evidence="6" id="KW-0677">Repeat</keyword>
<dbReference type="PROSITE" id="PS01186">
    <property type="entry name" value="EGF_2"/>
    <property type="match status" value="3"/>
</dbReference>
<dbReference type="InterPro" id="IPR052080">
    <property type="entry name" value="vWF_C/EGF_Fibrillin"/>
</dbReference>
<keyword evidence="11" id="KW-0812">Transmembrane</keyword>
<keyword evidence="5 12" id="KW-0732">Signal</keyword>
<dbReference type="InterPro" id="IPR009030">
    <property type="entry name" value="Growth_fac_rcpt_cys_sf"/>
</dbReference>
<dbReference type="GO" id="GO:0005509">
    <property type="term" value="F:calcium ion binding"/>
    <property type="evidence" value="ECO:0007669"/>
    <property type="project" value="InterPro"/>
</dbReference>
<dbReference type="OrthoDB" id="6286622at2759"/>
<evidence type="ECO:0000256" key="8">
    <source>
        <dbReference type="ARBA" id="ARBA00023180"/>
    </source>
</evidence>
<organism evidence="14 15">
    <name type="scientific">Mytilus coruscus</name>
    <name type="common">Sea mussel</name>
    <dbReference type="NCBI Taxonomy" id="42192"/>
    <lineage>
        <taxon>Eukaryota</taxon>
        <taxon>Metazoa</taxon>
        <taxon>Spiralia</taxon>
        <taxon>Lophotrochozoa</taxon>
        <taxon>Mollusca</taxon>
        <taxon>Bivalvia</taxon>
        <taxon>Autobranchia</taxon>
        <taxon>Pteriomorphia</taxon>
        <taxon>Mytilida</taxon>
        <taxon>Mytiloidea</taxon>
        <taxon>Mytilidae</taxon>
        <taxon>Mytilinae</taxon>
        <taxon>Mytilus</taxon>
    </lineage>
</organism>
<dbReference type="PROSITE" id="PS01187">
    <property type="entry name" value="EGF_CA"/>
    <property type="match status" value="2"/>
</dbReference>
<gene>
    <name evidence="14" type="ORF">MCOR_292</name>
</gene>
<keyword evidence="11" id="KW-1133">Transmembrane helix</keyword>
<dbReference type="PANTHER" id="PTHR47333">
    <property type="entry name" value="VON WILLEBRAND FACTOR C AND EGF DOMAIN-CONTAINING PROTEIN"/>
    <property type="match status" value="1"/>
</dbReference>
<evidence type="ECO:0000256" key="7">
    <source>
        <dbReference type="ARBA" id="ARBA00023157"/>
    </source>
</evidence>
<feature type="domain" description="EGF-like" evidence="13">
    <location>
        <begin position="112"/>
        <end position="152"/>
    </location>
</feature>
<accession>A0A6J7ZV42</accession>
<proteinExistence type="inferred from homology"/>
<dbReference type="CDD" id="cd00054">
    <property type="entry name" value="EGF_CA"/>
    <property type="match status" value="1"/>
</dbReference>
<dbReference type="Proteomes" id="UP000507470">
    <property type="component" value="Unassembled WGS sequence"/>
</dbReference>
<evidence type="ECO:0000256" key="4">
    <source>
        <dbReference type="ARBA" id="ARBA00022536"/>
    </source>
</evidence>
<dbReference type="Pfam" id="PF12661">
    <property type="entry name" value="hEGF"/>
    <property type="match status" value="1"/>
</dbReference>
<evidence type="ECO:0000256" key="12">
    <source>
        <dbReference type="SAM" id="SignalP"/>
    </source>
</evidence>
<dbReference type="SMART" id="SM00181">
    <property type="entry name" value="EGF"/>
    <property type="match status" value="4"/>
</dbReference>
<feature type="domain" description="EGF-like" evidence="13">
    <location>
        <begin position="153"/>
        <end position="189"/>
    </location>
</feature>
<feature type="signal peptide" evidence="12">
    <location>
        <begin position="1"/>
        <end position="17"/>
    </location>
</feature>
<evidence type="ECO:0000313" key="14">
    <source>
        <dbReference type="EMBL" id="CAC5355721.1"/>
    </source>
</evidence>
<protein>
    <recommendedName>
        <fullName evidence="13">EGF-like domain-containing protein</fullName>
    </recommendedName>
</protein>
<feature type="chain" id="PRO_5026860250" description="EGF-like domain-containing protein" evidence="12">
    <location>
        <begin position="18"/>
        <end position="348"/>
    </location>
</feature>
<keyword evidence="4 9" id="KW-0245">EGF-like domain</keyword>
<evidence type="ECO:0000256" key="9">
    <source>
        <dbReference type="PROSITE-ProRule" id="PRU00076"/>
    </source>
</evidence>
<evidence type="ECO:0000256" key="5">
    <source>
        <dbReference type="ARBA" id="ARBA00022729"/>
    </source>
</evidence>
<dbReference type="Gene3D" id="2.10.25.10">
    <property type="entry name" value="Laminin"/>
    <property type="match status" value="4"/>
</dbReference>
<evidence type="ECO:0000256" key="6">
    <source>
        <dbReference type="ARBA" id="ARBA00022737"/>
    </source>
</evidence>